<comment type="catalytic activity">
    <reaction evidence="1">
        <text>Endonucleolytic cleavage to 5'-phosphomonoester.</text>
        <dbReference type="EC" id="3.1.26.4"/>
    </reaction>
</comment>
<evidence type="ECO:0000256" key="3">
    <source>
        <dbReference type="ARBA" id="ARBA00012180"/>
    </source>
</evidence>
<dbReference type="PANTHER" id="PTHR10642">
    <property type="entry name" value="RIBONUCLEASE H1"/>
    <property type="match status" value="1"/>
</dbReference>
<dbReference type="GO" id="GO:0004523">
    <property type="term" value="F:RNA-DNA hybrid ribonuclease activity"/>
    <property type="evidence" value="ECO:0007669"/>
    <property type="project" value="UniProtKB-EC"/>
</dbReference>
<evidence type="ECO:0000256" key="7">
    <source>
        <dbReference type="ARBA" id="ARBA00022801"/>
    </source>
</evidence>
<reference evidence="10" key="1">
    <citation type="submission" date="2022-07" db="EMBL/GenBank/DDBJ databases">
        <title>Phylogenomic reconstructions and comparative analyses of Kickxellomycotina fungi.</title>
        <authorList>
            <person name="Reynolds N.K."/>
            <person name="Stajich J.E."/>
            <person name="Barry K."/>
            <person name="Grigoriev I.V."/>
            <person name="Crous P."/>
            <person name="Smith M.E."/>
        </authorList>
    </citation>
    <scope>NUCLEOTIDE SEQUENCE</scope>
    <source>
        <strain evidence="10">NBRC 105414</strain>
    </source>
</reference>
<evidence type="ECO:0000256" key="5">
    <source>
        <dbReference type="ARBA" id="ARBA00022723"/>
    </source>
</evidence>
<proteinExistence type="inferred from homology"/>
<evidence type="ECO:0000313" key="10">
    <source>
        <dbReference type="EMBL" id="KAJ2780763.1"/>
    </source>
</evidence>
<dbReference type="PROSITE" id="PS50879">
    <property type="entry name" value="RNASE_H_1"/>
    <property type="match status" value="1"/>
</dbReference>
<sequence>MRGAPRTDAAAAAAAGGDDDGGAWTFVYVRNIDIARVPAPALDRAWRGMGVDPEQVAGAGVAGAWVAEFVVRAGYRARFVELLASIGAGGDRVAAAVAVDAGYSPAAPHRRAIPDGCAVPQRALAALDEYARGSLARRWSAIYHGAERPGVRRLVRASLAEHGLALLPPDPPGCGTRSPERRSAQGAAQQASDLVRQWAPNHAVLSRQHLAELVPEASAARLVVYADGAFLPERGAAGIGVYFENAGIPPMAERLRGHQSAARAEICAVHMALDRLAAALPAGGGPGAPAREVWVCTDSQYVVDGANIYKETWQLANWLNSKGRHVANRTAFQGLFSAIQRLSARGYNVFIHHLPAHAEIPGNEFADVLAKAGALL</sequence>
<dbReference type="InterPro" id="IPR002156">
    <property type="entry name" value="RNaseH_domain"/>
</dbReference>
<evidence type="ECO:0000256" key="2">
    <source>
        <dbReference type="ARBA" id="ARBA00005300"/>
    </source>
</evidence>
<dbReference type="InterPro" id="IPR036397">
    <property type="entry name" value="RNaseH_sf"/>
</dbReference>
<keyword evidence="7" id="KW-0378">Hydrolase</keyword>
<protein>
    <recommendedName>
        <fullName evidence="3">ribonuclease H</fullName>
        <ecNumber evidence="3">3.1.26.4</ecNumber>
    </recommendedName>
</protein>
<dbReference type="InterPro" id="IPR050092">
    <property type="entry name" value="RNase_H"/>
</dbReference>
<keyword evidence="4" id="KW-0540">Nuclease</keyword>
<feature type="region of interest" description="Disordered" evidence="8">
    <location>
        <begin position="168"/>
        <end position="191"/>
    </location>
</feature>
<dbReference type="GO" id="GO:0046872">
    <property type="term" value="F:metal ion binding"/>
    <property type="evidence" value="ECO:0007669"/>
    <property type="project" value="UniProtKB-KW"/>
</dbReference>
<evidence type="ECO:0000259" key="9">
    <source>
        <dbReference type="PROSITE" id="PS50879"/>
    </source>
</evidence>
<comment type="caution">
    <text evidence="10">The sequence shown here is derived from an EMBL/GenBank/DDBJ whole genome shotgun (WGS) entry which is preliminary data.</text>
</comment>
<keyword evidence="11" id="KW-1185">Reference proteome</keyword>
<evidence type="ECO:0000256" key="6">
    <source>
        <dbReference type="ARBA" id="ARBA00022759"/>
    </source>
</evidence>
<feature type="domain" description="RNase H type-1" evidence="9">
    <location>
        <begin position="218"/>
        <end position="375"/>
    </location>
</feature>
<dbReference type="Proteomes" id="UP001140217">
    <property type="component" value="Unassembled WGS sequence"/>
</dbReference>
<dbReference type="SUPFAM" id="SSF53098">
    <property type="entry name" value="Ribonuclease H-like"/>
    <property type="match status" value="1"/>
</dbReference>
<dbReference type="EC" id="3.1.26.4" evidence="3"/>
<dbReference type="PANTHER" id="PTHR10642:SF26">
    <property type="entry name" value="RIBONUCLEASE H1"/>
    <property type="match status" value="1"/>
</dbReference>
<dbReference type="InterPro" id="IPR012337">
    <property type="entry name" value="RNaseH-like_sf"/>
</dbReference>
<dbReference type="OrthoDB" id="245563at2759"/>
<organism evidence="10 11">
    <name type="scientific">Coemansia javaensis</name>
    <dbReference type="NCBI Taxonomy" id="2761396"/>
    <lineage>
        <taxon>Eukaryota</taxon>
        <taxon>Fungi</taxon>
        <taxon>Fungi incertae sedis</taxon>
        <taxon>Zoopagomycota</taxon>
        <taxon>Kickxellomycotina</taxon>
        <taxon>Kickxellomycetes</taxon>
        <taxon>Kickxellales</taxon>
        <taxon>Kickxellaceae</taxon>
        <taxon>Coemansia</taxon>
    </lineage>
</organism>
<dbReference type="EMBL" id="JANBUL010000126">
    <property type="protein sequence ID" value="KAJ2780763.1"/>
    <property type="molecule type" value="Genomic_DNA"/>
</dbReference>
<keyword evidence="5" id="KW-0479">Metal-binding</keyword>
<name>A0A9W8HFY0_9FUNG</name>
<evidence type="ECO:0000256" key="1">
    <source>
        <dbReference type="ARBA" id="ARBA00000077"/>
    </source>
</evidence>
<gene>
    <name evidence="10" type="ORF">H4R18_003275</name>
</gene>
<dbReference type="Pfam" id="PF00075">
    <property type="entry name" value="RNase_H"/>
    <property type="match status" value="1"/>
</dbReference>
<dbReference type="Gene3D" id="3.30.420.10">
    <property type="entry name" value="Ribonuclease H-like superfamily/Ribonuclease H"/>
    <property type="match status" value="1"/>
</dbReference>
<evidence type="ECO:0000256" key="4">
    <source>
        <dbReference type="ARBA" id="ARBA00022722"/>
    </source>
</evidence>
<comment type="similarity">
    <text evidence="2">Belongs to the RNase H family.</text>
</comment>
<keyword evidence="6" id="KW-0255">Endonuclease</keyword>
<dbReference type="GO" id="GO:0003676">
    <property type="term" value="F:nucleic acid binding"/>
    <property type="evidence" value="ECO:0007669"/>
    <property type="project" value="InterPro"/>
</dbReference>
<evidence type="ECO:0000256" key="8">
    <source>
        <dbReference type="SAM" id="MobiDB-lite"/>
    </source>
</evidence>
<dbReference type="GO" id="GO:0043137">
    <property type="term" value="P:DNA replication, removal of RNA primer"/>
    <property type="evidence" value="ECO:0007669"/>
    <property type="project" value="TreeGrafter"/>
</dbReference>
<accession>A0A9W8HFY0</accession>
<dbReference type="AlphaFoldDB" id="A0A9W8HFY0"/>
<evidence type="ECO:0000313" key="11">
    <source>
        <dbReference type="Proteomes" id="UP001140217"/>
    </source>
</evidence>